<dbReference type="SUPFAM" id="SSF88946">
    <property type="entry name" value="Sigma2 domain of RNA polymerase sigma factors"/>
    <property type="match status" value="1"/>
</dbReference>
<evidence type="ECO:0000313" key="7">
    <source>
        <dbReference type="EMBL" id="MZJ85780.1"/>
    </source>
</evidence>
<dbReference type="GO" id="GO:0003677">
    <property type="term" value="F:DNA binding"/>
    <property type="evidence" value="ECO:0007669"/>
    <property type="project" value="InterPro"/>
</dbReference>
<comment type="caution">
    <text evidence="7">The sequence shown here is derived from an EMBL/GenBank/DDBJ whole genome shotgun (WGS) entry which is preliminary data.</text>
</comment>
<evidence type="ECO:0000259" key="5">
    <source>
        <dbReference type="Pfam" id="PF04542"/>
    </source>
</evidence>
<dbReference type="SUPFAM" id="SSF88659">
    <property type="entry name" value="Sigma3 and sigma4 domains of RNA polymerase sigma factors"/>
    <property type="match status" value="1"/>
</dbReference>
<keyword evidence="2" id="KW-0805">Transcription regulation</keyword>
<evidence type="ECO:0000313" key="8">
    <source>
        <dbReference type="Proteomes" id="UP000481598"/>
    </source>
</evidence>
<dbReference type="PANTHER" id="PTHR43133:SF51">
    <property type="entry name" value="RNA POLYMERASE SIGMA FACTOR"/>
    <property type="match status" value="1"/>
</dbReference>
<organism evidence="7 8">
    <name type="scientific">Collinsella aerofaciens</name>
    <dbReference type="NCBI Taxonomy" id="74426"/>
    <lineage>
        <taxon>Bacteria</taxon>
        <taxon>Bacillati</taxon>
        <taxon>Actinomycetota</taxon>
        <taxon>Coriobacteriia</taxon>
        <taxon>Coriobacteriales</taxon>
        <taxon>Coriobacteriaceae</taxon>
        <taxon>Collinsella</taxon>
    </lineage>
</organism>
<dbReference type="InterPro" id="IPR039425">
    <property type="entry name" value="RNA_pol_sigma-70-like"/>
</dbReference>
<evidence type="ECO:0000256" key="3">
    <source>
        <dbReference type="ARBA" id="ARBA00023082"/>
    </source>
</evidence>
<dbReference type="EMBL" id="WWTB01000008">
    <property type="protein sequence ID" value="MZJ85780.1"/>
    <property type="molecule type" value="Genomic_DNA"/>
</dbReference>
<dbReference type="Proteomes" id="UP000481598">
    <property type="component" value="Unassembled WGS sequence"/>
</dbReference>
<dbReference type="GO" id="GO:0016987">
    <property type="term" value="F:sigma factor activity"/>
    <property type="evidence" value="ECO:0007669"/>
    <property type="project" value="UniProtKB-KW"/>
</dbReference>
<keyword evidence="4" id="KW-0804">Transcription</keyword>
<dbReference type="NCBIfam" id="TIGR02937">
    <property type="entry name" value="sigma70-ECF"/>
    <property type="match status" value="1"/>
</dbReference>
<evidence type="ECO:0000256" key="2">
    <source>
        <dbReference type="ARBA" id="ARBA00023015"/>
    </source>
</evidence>
<feature type="domain" description="RNA polymerase sigma factor 70 region 4 type 2" evidence="6">
    <location>
        <begin position="105"/>
        <end position="149"/>
    </location>
</feature>
<dbReference type="InterPro" id="IPR013324">
    <property type="entry name" value="RNA_pol_sigma_r3/r4-like"/>
</dbReference>
<dbReference type="InterPro" id="IPR013325">
    <property type="entry name" value="RNA_pol_sigma_r2"/>
</dbReference>
<feature type="domain" description="RNA polymerase sigma-70 region 2" evidence="5">
    <location>
        <begin position="11"/>
        <end position="77"/>
    </location>
</feature>
<dbReference type="InterPro" id="IPR036388">
    <property type="entry name" value="WH-like_DNA-bd_sf"/>
</dbReference>
<protein>
    <submittedName>
        <fullName evidence="7">Sigma-70 family RNA polymerase sigma factor</fullName>
    </submittedName>
</protein>
<dbReference type="AlphaFoldDB" id="A0A6L8RIV6"/>
<dbReference type="Gene3D" id="1.10.1740.10">
    <property type="match status" value="1"/>
</dbReference>
<evidence type="ECO:0000256" key="4">
    <source>
        <dbReference type="ARBA" id="ARBA00023163"/>
    </source>
</evidence>
<dbReference type="Pfam" id="PF04542">
    <property type="entry name" value="Sigma70_r2"/>
    <property type="match status" value="1"/>
</dbReference>
<gene>
    <name evidence="7" type="ORF">GT635_04825</name>
</gene>
<proteinExistence type="inferred from homology"/>
<keyword evidence="3" id="KW-0731">Sigma factor</keyword>
<dbReference type="InterPro" id="IPR014284">
    <property type="entry name" value="RNA_pol_sigma-70_dom"/>
</dbReference>
<dbReference type="Pfam" id="PF08281">
    <property type="entry name" value="Sigma70_r4_2"/>
    <property type="match status" value="1"/>
</dbReference>
<sequence length="173" mass="20311">MMEEQAFRLAVEDHRDVVFRIALTYLRDRADADDVAQDVFLKLLKSDTHFEGWEHLRRWLIRVTINECKSLFRKPWRRVEDIENLADSLSTAQEETKAVLSDVMRLPERFRVPIVLYYYLGFSTSEIAELLHVPAATVRTRLARGRSKLKFILEEGDREIQSNQAGLRVHPSR</sequence>
<dbReference type="GO" id="GO:0006352">
    <property type="term" value="P:DNA-templated transcription initiation"/>
    <property type="evidence" value="ECO:0007669"/>
    <property type="project" value="InterPro"/>
</dbReference>
<accession>A0A6L8RIV6</accession>
<comment type="similarity">
    <text evidence="1">Belongs to the sigma-70 factor family. ECF subfamily.</text>
</comment>
<name>A0A6L8RIV6_9ACTN</name>
<dbReference type="CDD" id="cd06171">
    <property type="entry name" value="Sigma70_r4"/>
    <property type="match status" value="1"/>
</dbReference>
<reference evidence="7 8" key="1">
    <citation type="journal article" date="2019" name="Nat. Med.">
        <title>A library of human gut bacterial isolates paired with longitudinal multiomics data enables mechanistic microbiome research.</title>
        <authorList>
            <person name="Poyet M."/>
            <person name="Groussin M."/>
            <person name="Gibbons S.M."/>
            <person name="Avila-Pacheco J."/>
            <person name="Jiang X."/>
            <person name="Kearney S.M."/>
            <person name="Perrotta A.R."/>
            <person name="Berdy B."/>
            <person name="Zhao S."/>
            <person name="Lieberman T.D."/>
            <person name="Swanson P.K."/>
            <person name="Smith M."/>
            <person name="Roesemann S."/>
            <person name="Alexander J.E."/>
            <person name="Rich S.A."/>
            <person name="Livny J."/>
            <person name="Vlamakis H."/>
            <person name="Clish C."/>
            <person name="Bullock K."/>
            <person name="Deik A."/>
            <person name="Scott J."/>
            <person name="Pierce K.A."/>
            <person name="Xavier R.J."/>
            <person name="Alm E.J."/>
        </authorList>
    </citation>
    <scope>NUCLEOTIDE SEQUENCE [LARGE SCALE GENOMIC DNA]</scope>
    <source>
        <strain evidence="7 8">BIOML-A10</strain>
    </source>
</reference>
<dbReference type="PANTHER" id="PTHR43133">
    <property type="entry name" value="RNA POLYMERASE ECF-TYPE SIGMA FACTO"/>
    <property type="match status" value="1"/>
</dbReference>
<dbReference type="InterPro" id="IPR013249">
    <property type="entry name" value="RNA_pol_sigma70_r4_t2"/>
</dbReference>
<dbReference type="Gene3D" id="1.10.10.10">
    <property type="entry name" value="Winged helix-like DNA-binding domain superfamily/Winged helix DNA-binding domain"/>
    <property type="match status" value="1"/>
</dbReference>
<dbReference type="InterPro" id="IPR007627">
    <property type="entry name" value="RNA_pol_sigma70_r2"/>
</dbReference>
<evidence type="ECO:0000259" key="6">
    <source>
        <dbReference type="Pfam" id="PF08281"/>
    </source>
</evidence>
<evidence type="ECO:0000256" key="1">
    <source>
        <dbReference type="ARBA" id="ARBA00010641"/>
    </source>
</evidence>